<evidence type="ECO:0000313" key="1">
    <source>
        <dbReference type="EMBL" id="GMG54973.1"/>
    </source>
</evidence>
<name>A0A9W6Z5C4_AMBMO</name>
<organism evidence="1 2">
    <name type="scientific">Ambrosiozyma monospora</name>
    <name type="common">Yeast</name>
    <name type="synonym">Endomycopsis monosporus</name>
    <dbReference type="NCBI Taxonomy" id="43982"/>
    <lineage>
        <taxon>Eukaryota</taxon>
        <taxon>Fungi</taxon>
        <taxon>Dikarya</taxon>
        <taxon>Ascomycota</taxon>
        <taxon>Saccharomycotina</taxon>
        <taxon>Pichiomycetes</taxon>
        <taxon>Pichiales</taxon>
        <taxon>Pichiaceae</taxon>
        <taxon>Ambrosiozyma</taxon>
    </lineage>
</organism>
<dbReference type="AlphaFoldDB" id="A0A9W6Z5C4"/>
<dbReference type="Proteomes" id="UP001165063">
    <property type="component" value="Unassembled WGS sequence"/>
</dbReference>
<keyword evidence="2" id="KW-1185">Reference proteome</keyword>
<dbReference type="EMBL" id="BSXU01005610">
    <property type="protein sequence ID" value="GMG54973.1"/>
    <property type="molecule type" value="Genomic_DNA"/>
</dbReference>
<sequence>MGTSQLGCMVTWLEVKVFQLVWENGKWKMETLKFEIRSITGPTLTVECDTGEFYKAGSWQLVTTTENLKGYVTDVVEKEVRLSAGNLERKLSKSNSS</sequence>
<evidence type="ECO:0000313" key="2">
    <source>
        <dbReference type="Proteomes" id="UP001165063"/>
    </source>
</evidence>
<gene>
    <name evidence="1" type="ORF">Amon01_000749900</name>
</gene>
<protein>
    <submittedName>
        <fullName evidence="1">Unnamed protein product</fullName>
    </submittedName>
</protein>
<accession>A0A9W6Z5C4</accession>
<reference evidence="1" key="1">
    <citation type="submission" date="2023-04" db="EMBL/GenBank/DDBJ databases">
        <title>Ambrosiozyma monospora NBRC 1965.</title>
        <authorList>
            <person name="Ichikawa N."/>
            <person name="Sato H."/>
            <person name="Tonouchi N."/>
        </authorList>
    </citation>
    <scope>NUCLEOTIDE SEQUENCE</scope>
    <source>
        <strain evidence="1">NBRC 1965</strain>
    </source>
</reference>
<proteinExistence type="predicted"/>
<comment type="caution">
    <text evidence="1">The sequence shown here is derived from an EMBL/GenBank/DDBJ whole genome shotgun (WGS) entry which is preliminary data.</text>
</comment>